<dbReference type="PANTHER" id="PTHR21666">
    <property type="entry name" value="PEPTIDASE-RELATED"/>
    <property type="match status" value="1"/>
</dbReference>
<evidence type="ECO:0000256" key="1">
    <source>
        <dbReference type="SAM" id="SignalP"/>
    </source>
</evidence>
<dbReference type="AlphaFoldDB" id="A0A211ZJF9"/>
<feature type="signal peptide" evidence="1">
    <location>
        <begin position="1"/>
        <end position="19"/>
    </location>
</feature>
<proteinExistence type="predicted"/>
<dbReference type="Pfam" id="PF01551">
    <property type="entry name" value="Peptidase_M23"/>
    <property type="match status" value="1"/>
</dbReference>
<evidence type="ECO:0000313" key="3">
    <source>
        <dbReference type="EMBL" id="OWJ65389.1"/>
    </source>
</evidence>
<comment type="caution">
    <text evidence="3">The sequence shown here is derived from an EMBL/GenBank/DDBJ whole genome shotgun (WGS) entry which is preliminary data.</text>
</comment>
<reference evidence="4" key="1">
    <citation type="submission" date="2017-05" db="EMBL/GenBank/DDBJ databases">
        <authorList>
            <person name="Macchi M."/>
            <person name="Festa S."/>
            <person name="Coppotelli B.M."/>
            <person name="Morelli I.S."/>
        </authorList>
    </citation>
    <scope>NUCLEOTIDE SEQUENCE [LARGE SCALE GENOMIC DNA]</scope>
    <source>
        <strain evidence="4">I</strain>
    </source>
</reference>
<evidence type="ECO:0000259" key="2">
    <source>
        <dbReference type="Pfam" id="PF01551"/>
    </source>
</evidence>
<dbReference type="RefSeq" id="WP_088152747.1">
    <property type="nucleotide sequence ID" value="NZ_NHON01000038.1"/>
</dbReference>
<evidence type="ECO:0000313" key="4">
    <source>
        <dbReference type="Proteomes" id="UP000196655"/>
    </source>
</evidence>
<dbReference type="Proteomes" id="UP000196655">
    <property type="component" value="Unassembled WGS sequence"/>
</dbReference>
<dbReference type="Gene3D" id="2.70.70.10">
    <property type="entry name" value="Glucose Permease (Domain IIA)"/>
    <property type="match status" value="1"/>
</dbReference>
<dbReference type="InterPro" id="IPR011055">
    <property type="entry name" value="Dup_hybrid_motif"/>
</dbReference>
<sequence>MMRSALIGLVLLAAPAASAQQQEPRFAWPAACTLGQDCFIQNYVDADPSPGRADFHCGPLTYDGHDGTDIRLPDLATMQRGVEVLAAADGTVLRVRDGQPDVSVDERGKTAIEGIEAGNGVIIDHGNGWQTLYAHMKRGSLKVKPGEMVKAGQPLGQIGLSGDTEFPHVHFSILKGEERIDPFTDEAKGAGCTTAGHSLWATDVPYIATGLLIAGFATGPADTNAARLGRYADLKGDRQAPLVMWAESFGVQAGDLQTVTIAAPDGTLAFQDQKPLPSSKISWFAFAGKRAPKDGGWKPGTYTGRYRLERNGAMLIDVERKLEMP</sequence>
<dbReference type="InterPro" id="IPR016047">
    <property type="entry name" value="M23ase_b-sheet_dom"/>
</dbReference>
<dbReference type="CDD" id="cd12797">
    <property type="entry name" value="M23_peptidase"/>
    <property type="match status" value="1"/>
</dbReference>
<feature type="chain" id="PRO_5012713312" description="M23ase beta-sheet core domain-containing protein" evidence="1">
    <location>
        <begin position="20"/>
        <end position="325"/>
    </location>
</feature>
<dbReference type="SUPFAM" id="SSF51261">
    <property type="entry name" value="Duplicated hybrid motif"/>
    <property type="match status" value="1"/>
</dbReference>
<keyword evidence="1" id="KW-0732">Signal</keyword>
<dbReference type="EMBL" id="NHON01000038">
    <property type="protein sequence ID" value="OWJ65389.1"/>
    <property type="molecule type" value="Genomic_DNA"/>
</dbReference>
<dbReference type="InterPro" id="IPR050570">
    <property type="entry name" value="Cell_wall_metabolism_enzyme"/>
</dbReference>
<accession>A0A211ZJF9</accession>
<gene>
    <name evidence="3" type="ORF">BWR60_19870</name>
</gene>
<dbReference type="GO" id="GO:0004222">
    <property type="term" value="F:metalloendopeptidase activity"/>
    <property type="evidence" value="ECO:0007669"/>
    <property type="project" value="TreeGrafter"/>
</dbReference>
<organism evidence="3 4">
    <name type="scientific">Inquilinus limosus</name>
    <dbReference type="NCBI Taxonomy" id="171674"/>
    <lineage>
        <taxon>Bacteria</taxon>
        <taxon>Pseudomonadati</taxon>
        <taxon>Pseudomonadota</taxon>
        <taxon>Alphaproteobacteria</taxon>
        <taxon>Rhodospirillales</taxon>
        <taxon>Rhodospirillaceae</taxon>
        <taxon>Inquilinus</taxon>
    </lineage>
</organism>
<keyword evidence="4" id="KW-1185">Reference proteome</keyword>
<protein>
    <recommendedName>
        <fullName evidence="2">M23ase beta-sheet core domain-containing protein</fullName>
    </recommendedName>
</protein>
<dbReference type="OrthoDB" id="5489603at2"/>
<name>A0A211ZJF9_9PROT</name>
<feature type="domain" description="M23ase beta-sheet core" evidence="2">
    <location>
        <begin position="65"/>
        <end position="182"/>
    </location>
</feature>
<dbReference type="PANTHER" id="PTHR21666:SF270">
    <property type="entry name" value="MUREIN HYDROLASE ACTIVATOR ENVC"/>
    <property type="match status" value="1"/>
</dbReference>